<keyword evidence="2" id="KW-1185">Reference proteome</keyword>
<accession>A0ACD3B8T8</accession>
<gene>
    <name evidence="1" type="ORF">BDN72DRAFT_833066</name>
</gene>
<evidence type="ECO:0000313" key="1">
    <source>
        <dbReference type="EMBL" id="TFK74575.1"/>
    </source>
</evidence>
<name>A0ACD3B8T8_9AGAR</name>
<dbReference type="Proteomes" id="UP000308600">
    <property type="component" value="Unassembled WGS sequence"/>
</dbReference>
<protein>
    <submittedName>
        <fullName evidence="1">Uncharacterized protein</fullName>
    </submittedName>
</protein>
<evidence type="ECO:0000313" key="2">
    <source>
        <dbReference type="Proteomes" id="UP000308600"/>
    </source>
</evidence>
<organism evidence="1 2">
    <name type="scientific">Pluteus cervinus</name>
    <dbReference type="NCBI Taxonomy" id="181527"/>
    <lineage>
        <taxon>Eukaryota</taxon>
        <taxon>Fungi</taxon>
        <taxon>Dikarya</taxon>
        <taxon>Basidiomycota</taxon>
        <taxon>Agaricomycotina</taxon>
        <taxon>Agaricomycetes</taxon>
        <taxon>Agaricomycetidae</taxon>
        <taxon>Agaricales</taxon>
        <taxon>Pluteineae</taxon>
        <taxon>Pluteaceae</taxon>
        <taxon>Pluteus</taxon>
    </lineage>
</organism>
<dbReference type="EMBL" id="ML208267">
    <property type="protein sequence ID" value="TFK74575.1"/>
    <property type="molecule type" value="Genomic_DNA"/>
</dbReference>
<reference evidence="1 2" key="1">
    <citation type="journal article" date="2019" name="Nat. Ecol. Evol.">
        <title>Megaphylogeny resolves global patterns of mushroom evolution.</title>
        <authorList>
            <person name="Varga T."/>
            <person name="Krizsan K."/>
            <person name="Foldi C."/>
            <person name="Dima B."/>
            <person name="Sanchez-Garcia M."/>
            <person name="Sanchez-Ramirez S."/>
            <person name="Szollosi G.J."/>
            <person name="Szarkandi J.G."/>
            <person name="Papp V."/>
            <person name="Albert L."/>
            <person name="Andreopoulos W."/>
            <person name="Angelini C."/>
            <person name="Antonin V."/>
            <person name="Barry K.W."/>
            <person name="Bougher N.L."/>
            <person name="Buchanan P."/>
            <person name="Buyck B."/>
            <person name="Bense V."/>
            <person name="Catcheside P."/>
            <person name="Chovatia M."/>
            <person name="Cooper J."/>
            <person name="Damon W."/>
            <person name="Desjardin D."/>
            <person name="Finy P."/>
            <person name="Geml J."/>
            <person name="Haridas S."/>
            <person name="Hughes K."/>
            <person name="Justo A."/>
            <person name="Karasinski D."/>
            <person name="Kautmanova I."/>
            <person name="Kiss B."/>
            <person name="Kocsube S."/>
            <person name="Kotiranta H."/>
            <person name="LaButti K.M."/>
            <person name="Lechner B.E."/>
            <person name="Liimatainen K."/>
            <person name="Lipzen A."/>
            <person name="Lukacs Z."/>
            <person name="Mihaltcheva S."/>
            <person name="Morgado L.N."/>
            <person name="Niskanen T."/>
            <person name="Noordeloos M.E."/>
            <person name="Ohm R.A."/>
            <person name="Ortiz-Santana B."/>
            <person name="Ovrebo C."/>
            <person name="Racz N."/>
            <person name="Riley R."/>
            <person name="Savchenko A."/>
            <person name="Shiryaev A."/>
            <person name="Soop K."/>
            <person name="Spirin V."/>
            <person name="Szebenyi C."/>
            <person name="Tomsovsky M."/>
            <person name="Tulloss R.E."/>
            <person name="Uehling J."/>
            <person name="Grigoriev I.V."/>
            <person name="Vagvolgyi C."/>
            <person name="Papp T."/>
            <person name="Martin F.M."/>
            <person name="Miettinen O."/>
            <person name="Hibbett D.S."/>
            <person name="Nagy L.G."/>
        </authorList>
    </citation>
    <scope>NUCLEOTIDE SEQUENCE [LARGE SCALE GENOMIC DNA]</scope>
    <source>
        <strain evidence="1 2">NL-1719</strain>
    </source>
</reference>
<proteinExistence type="predicted"/>
<sequence>MSDEITTISHLPPEIWAQVIVLARPHKLPKHILPIEVVLSHVCSDWRSVVISSPELWANIKIFSPKSLAYLPTYLQRSGGWPLSLFLDLYDAEKPSLYRNGATALISSAFLDTLAELVVPHVSRWRRFVMFTIREANSRHFLAHVHGLAAPLLECVKVLVEMPAEREEPATQDASSTEPLVPFSGGVPLLKRLDMESVYSWPPVSNLTFLQLQRLTEESMTFQRVVDGLKEASNLKTLLLHRAIDCLDWPINAQPILELNHLEVLSIVGDGLSISKLLLALSAPALRSLWLESTFATGDGMSQLMSSTQFANPEHKFPELRYLTLQLMNLQHVSSCARLFPTVSHLHLSFCPTWGWRYLHDIFKTTPVAKWGNLKTLIVRTSREDSRSNTVLPAVLAACRQRAEAGLKIDTLLSDQGCLEAFGSAQDILKYTNPQALSLESYDEPLWVFREMGDERF</sequence>